<proteinExistence type="predicted"/>
<evidence type="ECO:0000313" key="2">
    <source>
        <dbReference type="Proteomes" id="UP000676601"/>
    </source>
</evidence>
<name>A0ABQ4LEK7_9BACL</name>
<reference evidence="1 2" key="1">
    <citation type="submission" date="2021-03" db="EMBL/GenBank/DDBJ databases">
        <title>Antimicrobial resistance genes in bacteria isolated from Japanese honey, and their potential for conferring macrolide and lincosamide resistance in the American foulbrood pathogen Paenibacillus larvae.</title>
        <authorList>
            <person name="Okamoto M."/>
            <person name="Kumagai M."/>
            <person name="Kanamori H."/>
            <person name="Takamatsu D."/>
        </authorList>
    </citation>
    <scope>NUCLEOTIDE SEQUENCE [LARGE SCALE GENOMIC DNA]</scope>
    <source>
        <strain evidence="1 2">J21TS7</strain>
    </source>
</reference>
<dbReference type="Proteomes" id="UP000676601">
    <property type="component" value="Unassembled WGS sequence"/>
</dbReference>
<evidence type="ECO:0008006" key="3">
    <source>
        <dbReference type="Google" id="ProtNLM"/>
    </source>
</evidence>
<evidence type="ECO:0000313" key="1">
    <source>
        <dbReference type="EMBL" id="GIO54770.1"/>
    </source>
</evidence>
<organism evidence="1 2">
    <name type="scientific">Paenibacillus cineris</name>
    <dbReference type="NCBI Taxonomy" id="237530"/>
    <lineage>
        <taxon>Bacteria</taxon>
        <taxon>Bacillati</taxon>
        <taxon>Bacillota</taxon>
        <taxon>Bacilli</taxon>
        <taxon>Bacillales</taxon>
        <taxon>Paenibacillaceae</taxon>
        <taxon>Paenibacillus</taxon>
    </lineage>
</organism>
<gene>
    <name evidence="1" type="ORF">J21TS7_30880</name>
</gene>
<dbReference type="EMBL" id="BORU01000001">
    <property type="protein sequence ID" value="GIO54770.1"/>
    <property type="molecule type" value="Genomic_DNA"/>
</dbReference>
<comment type="caution">
    <text evidence="1">The sequence shown here is derived from an EMBL/GenBank/DDBJ whole genome shotgun (WGS) entry which is preliminary data.</text>
</comment>
<protein>
    <recommendedName>
        <fullName evidence="3">Copper amine oxidase-like N-terminal domain-containing protein</fullName>
    </recommendedName>
</protein>
<sequence>MPLRTLRQSGAAANVTWNADKREVQVVVHPELLSTFSQLTFRIGSEDVYRPDGKPIGEKFRHRFYLREKLMYRFGRYPGLDWRSQP</sequence>
<keyword evidence="2" id="KW-1185">Reference proteome</keyword>
<accession>A0ABQ4LEK7</accession>